<gene>
    <name evidence="1" type="ORF">PVAP13_9KG240300</name>
</gene>
<name>A0A8T0NNF6_PANVG</name>
<evidence type="ECO:0000313" key="2">
    <source>
        <dbReference type="Proteomes" id="UP000823388"/>
    </source>
</evidence>
<organism evidence="1 2">
    <name type="scientific">Panicum virgatum</name>
    <name type="common">Blackwell switchgrass</name>
    <dbReference type="NCBI Taxonomy" id="38727"/>
    <lineage>
        <taxon>Eukaryota</taxon>
        <taxon>Viridiplantae</taxon>
        <taxon>Streptophyta</taxon>
        <taxon>Embryophyta</taxon>
        <taxon>Tracheophyta</taxon>
        <taxon>Spermatophyta</taxon>
        <taxon>Magnoliopsida</taxon>
        <taxon>Liliopsida</taxon>
        <taxon>Poales</taxon>
        <taxon>Poaceae</taxon>
        <taxon>PACMAD clade</taxon>
        <taxon>Panicoideae</taxon>
        <taxon>Panicodae</taxon>
        <taxon>Paniceae</taxon>
        <taxon>Panicinae</taxon>
        <taxon>Panicum</taxon>
        <taxon>Panicum sect. Hiantes</taxon>
    </lineage>
</organism>
<accession>A0A8T0NNF6</accession>
<dbReference type="AlphaFoldDB" id="A0A8T0NNF6"/>
<protein>
    <submittedName>
        <fullName evidence="1">Uncharacterized protein</fullName>
    </submittedName>
</protein>
<reference evidence="1 2" key="1">
    <citation type="submission" date="2020-05" db="EMBL/GenBank/DDBJ databases">
        <title>WGS assembly of Panicum virgatum.</title>
        <authorList>
            <person name="Lovell J.T."/>
            <person name="Jenkins J."/>
            <person name="Shu S."/>
            <person name="Juenger T.E."/>
            <person name="Schmutz J."/>
        </authorList>
    </citation>
    <scope>NUCLEOTIDE SEQUENCE [LARGE SCALE GENOMIC DNA]</scope>
    <source>
        <strain evidence="2">cv. AP13</strain>
    </source>
</reference>
<evidence type="ECO:0000313" key="1">
    <source>
        <dbReference type="EMBL" id="KAG2550095.1"/>
    </source>
</evidence>
<dbReference type="Proteomes" id="UP000823388">
    <property type="component" value="Chromosome 9K"/>
</dbReference>
<sequence>MRSQQGQASHRPWCCRIPPTRKTLRSLYAPPPLRNVAPPPPVTLPFGTSNDLPGALRAYSSRVAPCSPATLQPRLYPCVHPLIGSGTQVRSTLCVAAQIAEADQIAIVSLPAKFRPSRGPPLPDQSSTTMMTPSSRQTLFAGPLVVPSSPATAAHSAAAAKPLRSIVVTREHLEKKVAMKLKMLLSSRRTQPSVDCL</sequence>
<comment type="caution">
    <text evidence="1">The sequence shown here is derived from an EMBL/GenBank/DDBJ whole genome shotgun (WGS) entry which is preliminary data.</text>
</comment>
<dbReference type="EMBL" id="CM029053">
    <property type="protein sequence ID" value="KAG2550095.1"/>
    <property type="molecule type" value="Genomic_DNA"/>
</dbReference>
<keyword evidence="2" id="KW-1185">Reference proteome</keyword>
<proteinExistence type="predicted"/>